<dbReference type="EMBL" id="LAZR01007140">
    <property type="protein sequence ID" value="KKM87187.1"/>
    <property type="molecule type" value="Genomic_DNA"/>
</dbReference>
<comment type="caution">
    <text evidence="3">The sequence shown here is derived from an EMBL/GenBank/DDBJ whole genome shotgun (WGS) entry which is preliminary data.</text>
</comment>
<protein>
    <recommendedName>
        <fullName evidence="4">Outer membrane chaperone Skp (OmpH)</fullName>
    </recommendedName>
</protein>
<dbReference type="PANTHER" id="PTHR35089:SF1">
    <property type="entry name" value="CHAPERONE PROTEIN SKP"/>
    <property type="match status" value="1"/>
</dbReference>
<dbReference type="GO" id="GO:0050821">
    <property type="term" value="P:protein stabilization"/>
    <property type="evidence" value="ECO:0007669"/>
    <property type="project" value="TreeGrafter"/>
</dbReference>
<comment type="similarity">
    <text evidence="1">Belongs to the Skp family.</text>
</comment>
<dbReference type="GO" id="GO:0051082">
    <property type="term" value="F:unfolded protein binding"/>
    <property type="evidence" value="ECO:0007669"/>
    <property type="project" value="InterPro"/>
</dbReference>
<dbReference type="InterPro" id="IPR005632">
    <property type="entry name" value="Chaperone_Skp"/>
</dbReference>
<gene>
    <name evidence="3" type="ORF">LCGC14_1271460</name>
</gene>
<dbReference type="PANTHER" id="PTHR35089">
    <property type="entry name" value="CHAPERONE PROTEIN SKP"/>
    <property type="match status" value="1"/>
</dbReference>
<organism evidence="3">
    <name type="scientific">marine sediment metagenome</name>
    <dbReference type="NCBI Taxonomy" id="412755"/>
    <lineage>
        <taxon>unclassified sequences</taxon>
        <taxon>metagenomes</taxon>
        <taxon>ecological metagenomes</taxon>
    </lineage>
</organism>
<reference evidence="3" key="1">
    <citation type="journal article" date="2015" name="Nature">
        <title>Complex archaea that bridge the gap between prokaryotes and eukaryotes.</title>
        <authorList>
            <person name="Spang A."/>
            <person name="Saw J.H."/>
            <person name="Jorgensen S.L."/>
            <person name="Zaremba-Niedzwiedzka K."/>
            <person name="Martijn J."/>
            <person name="Lind A.E."/>
            <person name="van Eijk R."/>
            <person name="Schleper C."/>
            <person name="Guy L."/>
            <person name="Ettema T.J."/>
        </authorList>
    </citation>
    <scope>NUCLEOTIDE SEQUENCE</scope>
</reference>
<evidence type="ECO:0008006" key="4">
    <source>
        <dbReference type="Google" id="ProtNLM"/>
    </source>
</evidence>
<dbReference type="Gene3D" id="3.30.910.20">
    <property type="entry name" value="Skp domain"/>
    <property type="match status" value="1"/>
</dbReference>
<evidence type="ECO:0000256" key="1">
    <source>
        <dbReference type="ARBA" id="ARBA00009091"/>
    </source>
</evidence>
<dbReference type="SUPFAM" id="SSF111384">
    <property type="entry name" value="OmpH-like"/>
    <property type="match status" value="1"/>
</dbReference>
<proteinExistence type="inferred from homology"/>
<dbReference type="SMART" id="SM00935">
    <property type="entry name" value="OmpH"/>
    <property type="match status" value="1"/>
</dbReference>
<dbReference type="InterPro" id="IPR024930">
    <property type="entry name" value="Skp_dom_sf"/>
</dbReference>
<accession>A0A0F9P0Z7</accession>
<sequence length="175" mass="19451">MRTSRNSIVKIVVAIGIIGLASCQQSKIGYVDNVKLMDEYQEKIDVEADFKVKLDALTKKRDSISQAFQAEAQAFQAEAEKLSQKKAQEQYGQMQQRGQMIGQQLQQEDQQLQAVGQTEMDSIVSKVKKEVQAYGKANGYSYVLGGGDGGSVLYGDDTNNITDEILKILNDKYKK</sequence>
<evidence type="ECO:0000313" key="3">
    <source>
        <dbReference type="EMBL" id="KKM87187.1"/>
    </source>
</evidence>
<evidence type="ECO:0000256" key="2">
    <source>
        <dbReference type="ARBA" id="ARBA00022729"/>
    </source>
</evidence>
<name>A0A0F9P0Z7_9ZZZZ</name>
<dbReference type="GO" id="GO:0005829">
    <property type="term" value="C:cytosol"/>
    <property type="evidence" value="ECO:0007669"/>
    <property type="project" value="TreeGrafter"/>
</dbReference>
<keyword evidence="2" id="KW-0732">Signal</keyword>
<dbReference type="Pfam" id="PF03938">
    <property type="entry name" value="OmpH"/>
    <property type="match status" value="1"/>
</dbReference>
<dbReference type="PROSITE" id="PS51257">
    <property type="entry name" value="PROKAR_LIPOPROTEIN"/>
    <property type="match status" value="1"/>
</dbReference>
<dbReference type="AlphaFoldDB" id="A0A0F9P0Z7"/>